<dbReference type="Proteomes" id="UP001189429">
    <property type="component" value="Unassembled WGS sequence"/>
</dbReference>
<organism evidence="2 3">
    <name type="scientific">Prorocentrum cordatum</name>
    <dbReference type="NCBI Taxonomy" id="2364126"/>
    <lineage>
        <taxon>Eukaryota</taxon>
        <taxon>Sar</taxon>
        <taxon>Alveolata</taxon>
        <taxon>Dinophyceae</taxon>
        <taxon>Prorocentrales</taxon>
        <taxon>Prorocentraceae</taxon>
        <taxon>Prorocentrum</taxon>
    </lineage>
</organism>
<comment type="caution">
    <text evidence="2">The sequence shown here is derived from an EMBL/GenBank/DDBJ whole genome shotgun (WGS) entry which is preliminary data.</text>
</comment>
<protein>
    <submittedName>
        <fullName evidence="2">Uncharacterized protein</fullName>
    </submittedName>
</protein>
<evidence type="ECO:0000313" key="2">
    <source>
        <dbReference type="EMBL" id="CAK0866759.1"/>
    </source>
</evidence>
<sequence>MRPVGPQVGWCRPSPGPTQLLTRGSRWPRAAAKRTAVRGLDFARLHEMDPPIRPAAKLRQASGFDRYDSETELMSGSLATWSSAGGPQAQPSAPEPPLSAAGGPAAGATAPPPARRRGRAGWSVISAIAGICSR</sequence>
<reference evidence="2" key="1">
    <citation type="submission" date="2023-10" db="EMBL/GenBank/DDBJ databases">
        <authorList>
            <person name="Chen Y."/>
            <person name="Shah S."/>
            <person name="Dougan E. K."/>
            <person name="Thang M."/>
            <person name="Chan C."/>
        </authorList>
    </citation>
    <scope>NUCLEOTIDE SEQUENCE [LARGE SCALE GENOMIC DNA]</scope>
</reference>
<feature type="region of interest" description="Disordered" evidence="1">
    <location>
        <begin position="1"/>
        <end position="27"/>
    </location>
</feature>
<keyword evidence="3" id="KW-1185">Reference proteome</keyword>
<accession>A0ABN9V200</accession>
<feature type="region of interest" description="Disordered" evidence="1">
    <location>
        <begin position="78"/>
        <end position="119"/>
    </location>
</feature>
<gene>
    <name evidence="2" type="ORF">PCOR1329_LOCUS53864</name>
</gene>
<name>A0ABN9V200_9DINO</name>
<evidence type="ECO:0000256" key="1">
    <source>
        <dbReference type="SAM" id="MobiDB-lite"/>
    </source>
</evidence>
<feature type="compositionally biased region" description="Low complexity" evidence="1">
    <location>
        <begin position="82"/>
        <end position="109"/>
    </location>
</feature>
<proteinExistence type="predicted"/>
<evidence type="ECO:0000313" key="3">
    <source>
        <dbReference type="Proteomes" id="UP001189429"/>
    </source>
</evidence>
<dbReference type="EMBL" id="CAUYUJ010016571">
    <property type="protein sequence ID" value="CAK0866759.1"/>
    <property type="molecule type" value="Genomic_DNA"/>
</dbReference>